<dbReference type="GO" id="GO:0004725">
    <property type="term" value="F:protein tyrosine phosphatase activity"/>
    <property type="evidence" value="ECO:0007669"/>
    <property type="project" value="UniProtKB-EC"/>
</dbReference>
<proteinExistence type="predicted"/>
<protein>
    <submittedName>
        <fullName evidence="2">Tyrosine-protein phosphatase</fullName>
        <ecNumber evidence="2">3.1.3.48</ecNumber>
    </submittedName>
</protein>
<reference evidence="2 3" key="1">
    <citation type="submission" date="2024-09" db="EMBL/GenBank/DDBJ databases">
        <authorList>
            <person name="Sun Q."/>
            <person name="Mori K."/>
        </authorList>
    </citation>
    <scope>NUCLEOTIDE SEQUENCE [LARGE SCALE GENOMIC DNA]</scope>
    <source>
        <strain evidence="2 3">JCM 14321</strain>
    </source>
</reference>
<dbReference type="EMBL" id="JBHMBL010000001">
    <property type="protein sequence ID" value="MFB9640688.1"/>
    <property type="molecule type" value="Genomic_DNA"/>
</dbReference>
<sequence>MTRRMSWAELPNTWDLGGLDGARGTTRRGRIYRSAKLDGLGAAGRAELYDEGVRAIIDLRNDDEVGAAIDAPFTRHHRPIEDQSDAEFMARWPRLDTPGYYSEVLERWPELVTAVFGDLADRGAEAGDGAVIFHCAHGRDRTGMIAAMLLQLCEVDRGAIVADYLAAVNAIAEHTVASGEEIAADESGELESRRVRELEEFLDGLDVAGFLLGNGLTASDLERLRARLLD</sequence>
<evidence type="ECO:0000313" key="3">
    <source>
        <dbReference type="Proteomes" id="UP001589667"/>
    </source>
</evidence>
<dbReference type="PROSITE" id="PS50056">
    <property type="entry name" value="TYR_PHOSPHATASE_2"/>
    <property type="match status" value="1"/>
</dbReference>
<dbReference type="Gene3D" id="3.90.190.10">
    <property type="entry name" value="Protein tyrosine phosphatase superfamily"/>
    <property type="match status" value="1"/>
</dbReference>
<dbReference type="InterPro" id="IPR016130">
    <property type="entry name" value="Tyr_Pase_AS"/>
</dbReference>
<dbReference type="Pfam" id="PF13350">
    <property type="entry name" value="Y_phosphatase3"/>
    <property type="match status" value="1"/>
</dbReference>
<dbReference type="InterPro" id="IPR000387">
    <property type="entry name" value="Tyr_Pase_dom"/>
</dbReference>
<dbReference type="SUPFAM" id="SSF52799">
    <property type="entry name" value="(Phosphotyrosine protein) phosphatases II"/>
    <property type="match status" value="1"/>
</dbReference>
<dbReference type="PROSITE" id="PS00383">
    <property type="entry name" value="TYR_PHOSPHATASE_1"/>
    <property type="match status" value="1"/>
</dbReference>
<keyword evidence="3" id="KW-1185">Reference proteome</keyword>
<evidence type="ECO:0000259" key="1">
    <source>
        <dbReference type="PROSITE" id="PS50056"/>
    </source>
</evidence>
<dbReference type="Proteomes" id="UP001589667">
    <property type="component" value="Unassembled WGS sequence"/>
</dbReference>
<dbReference type="RefSeq" id="WP_157423867.1">
    <property type="nucleotide sequence ID" value="NZ_BAAANI010000008.1"/>
</dbReference>
<feature type="domain" description="Tyrosine specific protein phosphatases" evidence="1">
    <location>
        <begin position="106"/>
        <end position="183"/>
    </location>
</feature>
<name>A0ABV5SK23_9MICO</name>
<comment type="caution">
    <text evidence="2">The sequence shown here is derived from an EMBL/GenBank/DDBJ whole genome shotgun (WGS) entry which is preliminary data.</text>
</comment>
<dbReference type="EC" id="3.1.3.48" evidence="2"/>
<dbReference type="InterPro" id="IPR026893">
    <property type="entry name" value="Tyr/Ser_Pase_IphP-type"/>
</dbReference>
<keyword evidence="2" id="KW-0378">Hydrolase</keyword>
<gene>
    <name evidence="2" type="ORF">ACFFQV_00155</name>
</gene>
<dbReference type="InterPro" id="IPR029021">
    <property type="entry name" value="Prot-tyrosine_phosphatase-like"/>
</dbReference>
<evidence type="ECO:0000313" key="2">
    <source>
        <dbReference type="EMBL" id="MFB9640688.1"/>
    </source>
</evidence>
<accession>A0ABV5SK23</accession>
<organism evidence="2 3">
    <name type="scientific">Agromyces lapidis</name>
    <dbReference type="NCBI Taxonomy" id="279574"/>
    <lineage>
        <taxon>Bacteria</taxon>
        <taxon>Bacillati</taxon>
        <taxon>Actinomycetota</taxon>
        <taxon>Actinomycetes</taxon>
        <taxon>Micrococcales</taxon>
        <taxon>Microbacteriaceae</taxon>
        <taxon>Agromyces</taxon>
    </lineage>
</organism>